<reference evidence="2 3" key="1">
    <citation type="submission" date="2018-09" db="EMBL/GenBank/DDBJ databases">
        <title>Genomic investigation of the strawberry pathogen Phytophthora fragariae indicates pathogenicity is determined by transcriptional variation in three key races.</title>
        <authorList>
            <person name="Adams T.M."/>
            <person name="Armitage A.D."/>
            <person name="Sobczyk M.K."/>
            <person name="Bates H.J."/>
            <person name="Dunwell J.M."/>
            <person name="Nellist C.F."/>
            <person name="Harrison R.J."/>
        </authorList>
    </citation>
    <scope>NUCLEOTIDE SEQUENCE [LARGE SCALE GENOMIC DNA]</scope>
    <source>
        <strain evidence="2 3">NOV-77</strain>
    </source>
</reference>
<dbReference type="Proteomes" id="UP000486351">
    <property type="component" value="Unassembled WGS sequence"/>
</dbReference>
<dbReference type="InterPro" id="IPR052925">
    <property type="entry name" value="Phage_Integrase-like_Recomb"/>
</dbReference>
<evidence type="ECO:0000313" key="2">
    <source>
        <dbReference type="EMBL" id="KAE9278965.1"/>
    </source>
</evidence>
<dbReference type="EMBL" id="QXFY01004210">
    <property type="protein sequence ID" value="KAE9278965.1"/>
    <property type="molecule type" value="Genomic_DNA"/>
</dbReference>
<dbReference type="InterPro" id="IPR011010">
    <property type="entry name" value="DNA_brk_join_enz"/>
</dbReference>
<dbReference type="SUPFAM" id="SSF56349">
    <property type="entry name" value="DNA breaking-rejoining enzymes"/>
    <property type="match status" value="1"/>
</dbReference>
<keyword evidence="1" id="KW-0233">DNA recombination</keyword>
<comment type="caution">
    <text evidence="2">The sequence shown here is derived from an EMBL/GenBank/DDBJ whole genome shotgun (WGS) entry which is preliminary data.</text>
</comment>
<protein>
    <recommendedName>
        <fullName evidence="4">Tyr recombinase domain-containing protein</fullName>
    </recommendedName>
</protein>
<dbReference type="PANTHER" id="PTHR34605:SF3">
    <property type="entry name" value="P CELL-TYPE AGGLUTINATION PROTEIN MAP4-LIKE-RELATED"/>
    <property type="match status" value="1"/>
</dbReference>
<sequence length="288" mass="31902">MNGNASQLGAFAVFLWRYGMNKSAQGNTYSTICAKLCAIRWYHRNNLGYDPGVNASHAILLRGIRRFTRPVTKQHPLSASLLRIIASSLDLQVPRFRLLWGGILLGYFFLLRRSEYLHIGRSHHGYILRLQDITFCNSDVGRARPSLATRVGIRLTGAKNNQFGREEFRYHDKSRDTLLCPVNAARWIVKGAKFFKTRADQPALSAGATSGISAKEVAAVIKQAAARQGMDPDRFSTHSVRIGGATALLNAGADRLVIKIMGRWMSSTFEDYPVLTAQGSTGLAQLMC</sequence>
<dbReference type="GO" id="GO:0015074">
    <property type="term" value="P:DNA integration"/>
    <property type="evidence" value="ECO:0007669"/>
    <property type="project" value="InterPro"/>
</dbReference>
<name>A0A6G0QBP7_9STRA</name>
<evidence type="ECO:0000313" key="3">
    <source>
        <dbReference type="Proteomes" id="UP000486351"/>
    </source>
</evidence>
<dbReference type="GO" id="GO:0006310">
    <property type="term" value="P:DNA recombination"/>
    <property type="evidence" value="ECO:0007669"/>
    <property type="project" value="UniProtKB-KW"/>
</dbReference>
<organism evidence="2 3">
    <name type="scientific">Phytophthora fragariae</name>
    <dbReference type="NCBI Taxonomy" id="53985"/>
    <lineage>
        <taxon>Eukaryota</taxon>
        <taxon>Sar</taxon>
        <taxon>Stramenopiles</taxon>
        <taxon>Oomycota</taxon>
        <taxon>Peronosporomycetes</taxon>
        <taxon>Peronosporales</taxon>
        <taxon>Peronosporaceae</taxon>
        <taxon>Phytophthora</taxon>
    </lineage>
</organism>
<dbReference type="PANTHER" id="PTHR34605">
    <property type="entry name" value="PHAGE_INTEGRASE DOMAIN-CONTAINING PROTEIN"/>
    <property type="match status" value="1"/>
</dbReference>
<evidence type="ECO:0000256" key="1">
    <source>
        <dbReference type="ARBA" id="ARBA00023172"/>
    </source>
</evidence>
<gene>
    <name evidence="2" type="ORF">PF008_g28488</name>
</gene>
<dbReference type="Gene3D" id="1.10.443.10">
    <property type="entry name" value="Intergrase catalytic core"/>
    <property type="match status" value="1"/>
</dbReference>
<proteinExistence type="predicted"/>
<dbReference type="GO" id="GO:0003677">
    <property type="term" value="F:DNA binding"/>
    <property type="evidence" value="ECO:0007669"/>
    <property type="project" value="InterPro"/>
</dbReference>
<accession>A0A6G0QBP7</accession>
<dbReference type="InterPro" id="IPR013762">
    <property type="entry name" value="Integrase-like_cat_sf"/>
</dbReference>
<evidence type="ECO:0008006" key="4">
    <source>
        <dbReference type="Google" id="ProtNLM"/>
    </source>
</evidence>
<dbReference type="AlphaFoldDB" id="A0A6G0QBP7"/>